<gene>
    <name evidence="1" type="primary">NCL1_56037</name>
    <name evidence="1" type="ORF">TNCV_1557791</name>
</gene>
<dbReference type="Proteomes" id="UP000887159">
    <property type="component" value="Unassembled WGS sequence"/>
</dbReference>
<sequence>MREAEYSSRQVACQLGCSACVVRRCWDQWFPVMSFTRRPGSGRPRQTNRKDGHHVVAPSLGAPCQTIRRYLATGHLGSWHPLNVLLLSPTPRRLRLKWCRAPGNWTATEWNQVIFIDESRSISAVMTPS</sequence>
<evidence type="ECO:0000313" key="1">
    <source>
        <dbReference type="EMBL" id="GFX88734.1"/>
    </source>
</evidence>
<evidence type="ECO:0000313" key="2">
    <source>
        <dbReference type="Proteomes" id="UP000887159"/>
    </source>
</evidence>
<accession>A0A8X6RAU4</accession>
<proteinExistence type="predicted"/>
<keyword evidence="2" id="KW-1185">Reference proteome</keyword>
<comment type="caution">
    <text evidence="1">The sequence shown here is derived from an EMBL/GenBank/DDBJ whole genome shotgun (WGS) entry which is preliminary data.</text>
</comment>
<dbReference type="AlphaFoldDB" id="A0A8X6RAU4"/>
<reference evidence="1" key="1">
    <citation type="submission" date="2020-08" db="EMBL/GenBank/DDBJ databases">
        <title>Multicomponent nature underlies the extraordinary mechanical properties of spider dragline silk.</title>
        <authorList>
            <person name="Kono N."/>
            <person name="Nakamura H."/>
            <person name="Mori M."/>
            <person name="Yoshida Y."/>
            <person name="Ohtoshi R."/>
            <person name="Malay A.D."/>
            <person name="Moran D.A.P."/>
            <person name="Tomita M."/>
            <person name="Numata K."/>
            <person name="Arakawa K."/>
        </authorList>
    </citation>
    <scope>NUCLEOTIDE SEQUENCE</scope>
</reference>
<organism evidence="1 2">
    <name type="scientific">Trichonephila clavipes</name>
    <name type="common">Golden silk orbweaver</name>
    <name type="synonym">Nephila clavipes</name>
    <dbReference type="NCBI Taxonomy" id="2585209"/>
    <lineage>
        <taxon>Eukaryota</taxon>
        <taxon>Metazoa</taxon>
        <taxon>Ecdysozoa</taxon>
        <taxon>Arthropoda</taxon>
        <taxon>Chelicerata</taxon>
        <taxon>Arachnida</taxon>
        <taxon>Araneae</taxon>
        <taxon>Araneomorphae</taxon>
        <taxon>Entelegynae</taxon>
        <taxon>Araneoidea</taxon>
        <taxon>Nephilidae</taxon>
        <taxon>Trichonephila</taxon>
    </lineage>
</organism>
<name>A0A8X6RAU4_TRICX</name>
<dbReference type="EMBL" id="BMAU01021061">
    <property type="protein sequence ID" value="GFX88734.1"/>
    <property type="molecule type" value="Genomic_DNA"/>
</dbReference>
<protein>
    <submittedName>
        <fullName evidence="1">Transposable element Tcb2 transposase</fullName>
    </submittedName>
</protein>